<evidence type="ECO:0000313" key="3">
    <source>
        <dbReference type="Proteomes" id="UP000199459"/>
    </source>
</evidence>
<protein>
    <submittedName>
        <fullName evidence="2">Uncharacterized protein</fullName>
    </submittedName>
</protein>
<feature type="coiled-coil region" evidence="1">
    <location>
        <begin position="24"/>
        <end position="51"/>
    </location>
</feature>
<sequence>MADSEQKVIIDGTEYALSSLSQEAKTQITNLRVVENEIAQLKAKLAIASTAKIAYQHALKNALPVDTH</sequence>
<dbReference type="RefSeq" id="WP_090629555.1">
    <property type="nucleotide sequence ID" value="NZ_FOCP01000006.1"/>
</dbReference>
<evidence type="ECO:0000313" key="2">
    <source>
        <dbReference type="EMBL" id="SEN03967.1"/>
    </source>
</evidence>
<organism evidence="2 3">
    <name type="scientific">Nitrosomonas marina</name>
    <dbReference type="NCBI Taxonomy" id="917"/>
    <lineage>
        <taxon>Bacteria</taxon>
        <taxon>Pseudomonadati</taxon>
        <taxon>Pseudomonadota</taxon>
        <taxon>Betaproteobacteria</taxon>
        <taxon>Nitrosomonadales</taxon>
        <taxon>Nitrosomonadaceae</taxon>
        <taxon>Nitrosomonas</taxon>
    </lineage>
</organism>
<gene>
    <name evidence="2" type="ORF">SAMN05216325_106122</name>
</gene>
<keyword evidence="1" id="KW-0175">Coiled coil</keyword>
<dbReference type="STRING" id="917.SAMN05216326_11638"/>
<name>A0A1H8DBV8_9PROT</name>
<dbReference type="AlphaFoldDB" id="A0A1H8DBV8"/>
<accession>A0A1H8DBV8</accession>
<dbReference type="Proteomes" id="UP000199459">
    <property type="component" value="Unassembled WGS sequence"/>
</dbReference>
<dbReference type="OrthoDB" id="8548288at2"/>
<proteinExistence type="predicted"/>
<evidence type="ECO:0000256" key="1">
    <source>
        <dbReference type="SAM" id="Coils"/>
    </source>
</evidence>
<dbReference type="EMBL" id="FOCP01000006">
    <property type="protein sequence ID" value="SEN03967.1"/>
    <property type="molecule type" value="Genomic_DNA"/>
</dbReference>
<reference evidence="2 3" key="1">
    <citation type="submission" date="2016-10" db="EMBL/GenBank/DDBJ databases">
        <authorList>
            <person name="de Groot N.N."/>
        </authorList>
    </citation>
    <scope>NUCLEOTIDE SEQUENCE [LARGE SCALE GENOMIC DNA]</scope>
    <source>
        <strain evidence="2 3">Nm22</strain>
    </source>
</reference>